<dbReference type="RefSeq" id="WP_253964030.1">
    <property type="nucleotide sequence ID" value="NZ_JALHBS010000046.1"/>
</dbReference>
<keyword evidence="5" id="KW-0411">Iron-sulfur</keyword>
<dbReference type="GO" id="GO:0003824">
    <property type="term" value="F:catalytic activity"/>
    <property type="evidence" value="ECO:0007669"/>
    <property type="project" value="InterPro"/>
</dbReference>
<keyword evidence="2" id="KW-0949">S-adenosyl-L-methionine</keyword>
<dbReference type="PANTHER" id="PTHR11228:SF7">
    <property type="entry name" value="PQQA PEPTIDE CYCLASE"/>
    <property type="match status" value="1"/>
</dbReference>
<dbReference type="SFLD" id="SFLDG01067">
    <property type="entry name" value="SPASM/twitch_domain_containing"/>
    <property type="match status" value="1"/>
</dbReference>
<dbReference type="InterPro" id="IPR007197">
    <property type="entry name" value="rSAM"/>
</dbReference>
<gene>
    <name evidence="7" type="ORF">MJ956_08405</name>
</gene>
<dbReference type="GO" id="GO:0051536">
    <property type="term" value="F:iron-sulfur cluster binding"/>
    <property type="evidence" value="ECO:0007669"/>
    <property type="project" value="UniProtKB-KW"/>
</dbReference>
<dbReference type="AlphaFoldDB" id="A0A9X2H3X0"/>
<evidence type="ECO:0000256" key="2">
    <source>
        <dbReference type="ARBA" id="ARBA00022691"/>
    </source>
</evidence>
<dbReference type="InterPro" id="IPR013785">
    <property type="entry name" value="Aldolase_TIM"/>
</dbReference>
<keyword evidence="8" id="KW-1185">Reference proteome</keyword>
<evidence type="ECO:0000256" key="4">
    <source>
        <dbReference type="ARBA" id="ARBA00023004"/>
    </source>
</evidence>
<dbReference type="GO" id="GO:0046872">
    <property type="term" value="F:metal ion binding"/>
    <property type="evidence" value="ECO:0007669"/>
    <property type="project" value="UniProtKB-KW"/>
</dbReference>
<evidence type="ECO:0000259" key="6">
    <source>
        <dbReference type="PROSITE" id="PS51918"/>
    </source>
</evidence>
<dbReference type="CDD" id="cd01335">
    <property type="entry name" value="Radical_SAM"/>
    <property type="match status" value="1"/>
</dbReference>
<proteinExistence type="predicted"/>
<dbReference type="SFLD" id="SFLDG01386">
    <property type="entry name" value="main_SPASM_domain-containing"/>
    <property type="match status" value="1"/>
</dbReference>
<comment type="caution">
    <text evidence="7">The sequence shown here is derived from an EMBL/GenBank/DDBJ whole genome shotgun (WGS) entry which is preliminary data.</text>
</comment>
<comment type="cofactor">
    <cofactor evidence="1">
        <name>[4Fe-4S] cluster</name>
        <dbReference type="ChEBI" id="CHEBI:49883"/>
    </cofactor>
</comment>
<accession>A0A9X2H3X0</accession>
<reference evidence="7" key="1">
    <citation type="submission" date="2022-03" db="EMBL/GenBank/DDBJ databases">
        <title>Aurantimonas Liuensis sp. Nov., isolated from the hadal seawater of the Mariana Trench.</title>
        <authorList>
            <person name="Liu R."/>
        </authorList>
    </citation>
    <scope>NUCLEOTIDE SEQUENCE</scope>
    <source>
        <strain evidence="7">LRZ36</strain>
    </source>
</reference>
<name>A0A9X2H3X0_9HYPH</name>
<dbReference type="PROSITE" id="PS51918">
    <property type="entry name" value="RADICAL_SAM"/>
    <property type="match status" value="1"/>
</dbReference>
<sequence>MPSQSRMEAYRRSTVPKLLRWDVNSKCNLACAHCCVGESLRDDTIRDLSTEEFLASIREAAARGVESVHYLGGEPTIRKDFLTILEVSAEAGLNISFNTNGIRQDQKYIDKIFETGVRKVVVSLDGPDVWSHELMRGAGTFAKTCSFVGKLAAAKKERNREYPLIQIQAVITSAWADRARDMVDLCRRIGAGGLKVTNLSATGDALQNYERLAADNVAQFRALVTLLDCVIDYPDIQIDVPAKPKVYQFHRKYAAEKLAPMPFGCPAVHDNVHVGPDGDISPCQLAASQNVDTRFERVNIKDGALDSLTASERFNGFHETVQKPENAVLYKHQIPCNRCEFNGLSCNPCPLPGKTGYYPTNYMCLIAEWLNDHVAPGEQPDWDTLEPRMKAVVMANPPRAAAVP</sequence>
<dbReference type="Proteomes" id="UP001155220">
    <property type="component" value="Unassembled WGS sequence"/>
</dbReference>
<dbReference type="InterPro" id="IPR058240">
    <property type="entry name" value="rSAM_sf"/>
</dbReference>
<keyword evidence="3" id="KW-0479">Metal-binding</keyword>
<dbReference type="SFLD" id="SFLDS00029">
    <property type="entry name" value="Radical_SAM"/>
    <property type="match status" value="1"/>
</dbReference>
<dbReference type="Pfam" id="PF04055">
    <property type="entry name" value="Radical_SAM"/>
    <property type="match status" value="1"/>
</dbReference>
<dbReference type="Gene3D" id="3.20.20.70">
    <property type="entry name" value="Aldolase class I"/>
    <property type="match status" value="1"/>
</dbReference>
<organism evidence="7 8">
    <name type="scientific">Aurantimonas marianensis</name>
    <dbReference type="NCBI Taxonomy" id="2920428"/>
    <lineage>
        <taxon>Bacteria</taxon>
        <taxon>Pseudomonadati</taxon>
        <taxon>Pseudomonadota</taxon>
        <taxon>Alphaproteobacteria</taxon>
        <taxon>Hyphomicrobiales</taxon>
        <taxon>Aurantimonadaceae</taxon>
        <taxon>Aurantimonas</taxon>
    </lineage>
</organism>
<evidence type="ECO:0000256" key="3">
    <source>
        <dbReference type="ARBA" id="ARBA00022723"/>
    </source>
</evidence>
<evidence type="ECO:0000256" key="1">
    <source>
        <dbReference type="ARBA" id="ARBA00001966"/>
    </source>
</evidence>
<keyword evidence="4" id="KW-0408">Iron</keyword>
<protein>
    <submittedName>
        <fullName evidence="7">Radical SAM protein</fullName>
    </submittedName>
</protein>
<dbReference type="InterPro" id="IPR050377">
    <property type="entry name" value="Radical_SAM_PqqE_MftC-like"/>
</dbReference>
<dbReference type="EMBL" id="JALHBS010000046">
    <property type="protein sequence ID" value="MCP3055170.1"/>
    <property type="molecule type" value="Genomic_DNA"/>
</dbReference>
<evidence type="ECO:0000256" key="5">
    <source>
        <dbReference type="ARBA" id="ARBA00023014"/>
    </source>
</evidence>
<feature type="domain" description="Radical SAM core" evidence="6">
    <location>
        <begin position="8"/>
        <end position="234"/>
    </location>
</feature>
<evidence type="ECO:0000313" key="8">
    <source>
        <dbReference type="Proteomes" id="UP001155220"/>
    </source>
</evidence>
<dbReference type="CDD" id="cd21109">
    <property type="entry name" value="SPASM"/>
    <property type="match status" value="1"/>
</dbReference>
<dbReference type="PANTHER" id="PTHR11228">
    <property type="entry name" value="RADICAL SAM DOMAIN PROTEIN"/>
    <property type="match status" value="1"/>
</dbReference>
<dbReference type="SUPFAM" id="SSF102114">
    <property type="entry name" value="Radical SAM enzymes"/>
    <property type="match status" value="1"/>
</dbReference>
<evidence type="ECO:0000313" key="7">
    <source>
        <dbReference type="EMBL" id="MCP3055170.1"/>
    </source>
</evidence>